<evidence type="ECO:0000313" key="1">
    <source>
        <dbReference type="EMBL" id="MCG9024464.1"/>
    </source>
</evidence>
<dbReference type="Proteomes" id="UP001200247">
    <property type="component" value="Unassembled WGS sequence"/>
</dbReference>
<name>A0ABD4SPC4_9NEIS</name>
<organism evidence="1 2">
    <name type="scientific">Laribacter hongkongensis</name>
    <dbReference type="NCBI Taxonomy" id="168471"/>
    <lineage>
        <taxon>Bacteria</taxon>
        <taxon>Pseudomonadati</taxon>
        <taxon>Pseudomonadota</taxon>
        <taxon>Betaproteobacteria</taxon>
        <taxon>Neisseriales</taxon>
        <taxon>Aquaspirillaceae</taxon>
        <taxon>Laribacter</taxon>
    </lineage>
</organism>
<protein>
    <submittedName>
        <fullName evidence="1">Uncharacterized protein</fullName>
    </submittedName>
</protein>
<proteinExistence type="predicted"/>
<comment type="caution">
    <text evidence="1">The sequence shown here is derived from an EMBL/GenBank/DDBJ whole genome shotgun (WGS) entry which is preliminary data.</text>
</comment>
<evidence type="ECO:0000313" key="2">
    <source>
        <dbReference type="Proteomes" id="UP001200247"/>
    </source>
</evidence>
<sequence>MERCLLKGGCYGLTVNNKSILIVIEKHIVLRQTPVIILKLGEYPEQQRPFLQTELSPLGDNIQVRR</sequence>
<accession>A0ABD4SPC4</accession>
<gene>
    <name evidence="1" type="ORF">LH440_00825</name>
</gene>
<dbReference type="RefSeq" id="WP_239893342.1">
    <property type="nucleotide sequence ID" value="NZ_JAJAXM010000001.1"/>
</dbReference>
<dbReference type="EMBL" id="JAJAXM010000001">
    <property type="protein sequence ID" value="MCG9024464.1"/>
    <property type="molecule type" value="Genomic_DNA"/>
</dbReference>
<dbReference type="AlphaFoldDB" id="A0ABD4SPC4"/>
<reference evidence="1 2" key="1">
    <citation type="submission" date="2021-10" db="EMBL/GenBank/DDBJ databases">
        <title>Whole-genome sequencing analysis of Laribacter hongkongensis: virulence gene profiles, carbohydrate-active enzyme prediction, and antimicrobial resistance characterization.</title>
        <authorList>
            <person name="Yuan P."/>
            <person name="Zhan Y."/>
            <person name="Chen D."/>
        </authorList>
    </citation>
    <scope>NUCLEOTIDE SEQUENCE [LARGE SCALE GENOMIC DNA]</scope>
    <source>
        <strain evidence="1 2">W67</strain>
    </source>
</reference>